<sequence>MLKFRKQSEDDCLLDRERQNLLRFRSPYIRALVDVPAEKHNGTPFLVLEHMDVSLPDMWKCRQEPPFKDLIISLLHALNVMHTKNYVHTDIEPRNILLSKVGTPEMEVKLADFENVFESPNDFPIQPLAVRSPEVWLRLPWGPSADIWNLGLLFVRIRFQALLLDLRSPDIDEFRRKIMYLTKMKRLFGLNNPWPEAFLKSDCADDLGLVDSLVAQTKTPSLESFLASRNGSEVEIDFATRMLQIDPAKRWAAEQLLSHRWVTS</sequence>
<keyword evidence="5" id="KW-0808">Transferase</keyword>
<proteinExistence type="predicted"/>
<dbReference type="eggNOG" id="KOG0594">
    <property type="taxonomic scope" value="Eukaryota"/>
</dbReference>
<evidence type="ECO:0000313" key="5">
    <source>
        <dbReference type="EMBL" id="EGE01379.1"/>
    </source>
</evidence>
<dbReference type="OrthoDB" id="5979581at2759"/>
<dbReference type="GO" id="GO:0005524">
    <property type="term" value="F:ATP binding"/>
    <property type="evidence" value="ECO:0007669"/>
    <property type="project" value="UniProtKB-KW"/>
</dbReference>
<name>F2PHL1_TRIEC</name>
<evidence type="ECO:0000313" key="6">
    <source>
        <dbReference type="Proteomes" id="UP000009169"/>
    </source>
</evidence>
<keyword evidence="5" id="KW-0418">Kinase</keyword>
<keyword evidence="1" id="KW-0723">Serine/threonine-protein kinase</keyword>
<dbReference type="SMART" id="SM00220">
    <property type="entry name" value="S_TKc"/>
    <property type="match status" value="1"/>
</dbReference>
<dbReference type="PANTHER" id="PTHR24055">
    <property type="entry name" value="MITOGEN-ACTIVATED PROTEIN KINASE"/>
    <property type="match status" value="1"/>
</dbReference>
<evidence type="ECO:0000256" key="1">
    <source>
        <dbReference type="ARBA" id="ARBA00022527"/>
    </source>
</evidence>
<dbReference type="InterPro" id="IPR050117">
    <property type="entry name" value="MAPK"/>
</dbReference>
<organism evidence="5 6">
    <name type="scientific">Trichophyton equinum (strain ATCC MYA-4606 / CBS 127.97)</name>
    <name type="common">Horse ringworm fungus</name>
    <dbReference type="NCBI Taxonomy" id="559882"/>
    <lineage>
        <taxon>Eukaryota</taxon>
        <taxon>Fungi</taxon>
        <taxon>Dikarya</taxon>
        <taxon>Ascomycota</taxon>
        <taxon>Pezizomycotina</taxon>
        <taxon>Eurotiomycetes</taxon>
        <taxon>Eurotiomycetidae</taxon>
        <taxon>Onygenales</taxon>
        <taxon>Arthrodermataceae</taxon>
        <taxon>Trichophyton</taxon>
    </lineage>
</organism>
<evidence type="ECO:0000256" key="2">
    <source>
        <dbReference type="ARBA" id="ARBA00022741"/>
    </source>
</evidence>
<reference evidence="6" key="1">
    <citation type="journal article" date="2012" name="MBio">
        <title>Comparative genome analysis of Trichophyton rubrum and related dermatophytes reveals candidate genes involved in infection.</title>
        <authorList>
            <person name="Martinez D.A."/>
            <person name="Oliver B.G."/>
            <person name="Graeser Y."/>
            <person name="Goldberg J.M."/>
            <person name="Li W."/>
            <person name="Martinez-Rossi N.M."/>
            <person name="Monod M."/>
            <person name="Shelest E."/>
            <person name="Barton R.C."/>
            <person name="Birch E."/>
            <person name="Brakhage A.A."/>
            <person name="Chen Z."/>
            <person name="Gurr S.J."/>
            <person name="Heiman D."/>
            <person name="Heitman J."/>
            <person name="Kosti I."/>
            <person name="Rossi A."/>
            <person name="Saif S."/>
            <person name="Samalova M."/>
            <person name="Saunders C.W."/>
            <person name="Shea T."/>
            <person name="Summerbell R.C."/>
            <person name="Xu J."/>
            <person name="Young S."/>
            <person name="Zeng Q."/>
            <person name="Birren B.W."/>
            <person name="Cuomo C.A."/>
            <person name="White T.C."/>
        </authorList>
    </citation>
    <scope>NUCLEOTIDE SEQUENCE [LARGE SCALE GENOMIC DNA]</scope>
    <source>
        <strain evidence="6">ATCC MYA-4606 / CBS 127.97</strain>
    </source>
</reference>
<dbReference type="Pfam" id="PF00069">
    <property type="entry name" value="Pkinase"/>
    <property type="match status" value="1"/>
</dbReference>
<keyword evidence="2" id="KW-0547">Nucleotide-binding</keyword>
<accession>F2PHL1</accession>
<protein>
    <submittedName>
        <fullName evidence="5">CMGC/CDK protein kinase</fullName>
    </submittedName>
</protein>
<dbReference type="HOGENOM" id="CLU_1054451_0_0_1"/>
<dbReference type="InterPro" id="IPR000719">
    <property type="entry name" value="Prot_kinase_dom"/>
</dbReference>
<dbReference type="VEuPathDB" id="FungiDB:TEQG_00432"/>
<dbReference type="Gene3D" id="3.30.200.20">
    <property type="entry name" value="Phosphorylase Kinase, domain 1"/>
    <property type="match status" value="1"/>
</dbReference>
<dbReference type="EMBL" id="DS995718">
    <property type="protein sequence ID" value="EGE01379.1"/>
    <property type="molecule type" value="Genomic_DNA"/>
</dbReference>
<keyword evidence="6" id="KW-1185">Reference proteome</keyword>
<dbReference type="SUPFAM" id="SSF56112">
    <property type="entry name" value="Protein kinase-like (PK-like)"/>
    <property type="match status" value="1"/>
</dbReference>
<dbReference type="AlphaFoldDB" id="F2PHL1"/>
<gene>
    <name evidence="5" type="ORF">TEQG_00432</name>
</gene>
<dbReference type="GO" id="GO:0004674">
    <property type="term" value="F:protein serine/threonine kinase activity"/>
    <property type="evidence" value="ECO:0007669"/>
    <property type="project" value="UniProtKB-KW"/>
</dbReference>
<feature type="domain" description="Protein kinase" evidence="4">
    <location>
        <begin position="1"/>
        <end position="262"/>
    </location>
</feature>
<evidence type="ECO:0000256" key="3">
    <source>
        <dbReference type="ARBA" id="ARBA00022840"/>
    </source>
</evidence>
<dbReference type="PROSITE" id="PS50011">
    <property type="entry name" value="PROTEIN_KINASE_DOM"/>
    <property type="match status" value="1"/>
</dbReference>
<dbReference type="Proteomes" id="UP000009169">
    <property type="component" value="Unassembled WGS sequence"/>
</dbReference>
<evidence type="ECO:0000259" key="4">
    <source>
        <dbReference type="PROSITE" id="PS50011"/>
    </source>
</evidence>
<dbReference type="InterPro" id="IPR011009">
    <property type="entry name" value="Kinase-like_dom_sf"/>
</dbReference>
<dbReference type="Gene3D" id="1.10.510.10">
    <property type="entry name" value="Transferase(Phosphotransferase) domain 1"/>
    <property type="match status" value="1"/>
</dbReference>
<keyword evidence="3" id="KW-0067">ATP-binding</keyword>